<keyword evidence="7" id="KW-0547">Nucleotide-binding</keyword>
<keyword evidence="9" id="KW-1133">Transmembrane helix</keyword>
<keyword evidence="2 11" id="KW-0489">Methyltransferase</keyword>
<dbReference type="GO" id="GO:0006584">
    <property type="term" value="P:catecholamine metabolic process"/>
    <property type="evidence" value="ECO:0007669"/>
    <property type="project" value="UniProtKB-KW"/>
</dbReference>
<dbReference type="PANTHER" id="PTHR43836:SF2">
    <property type="entry name" value="CATECHOL O-METHYLTRANSFERASE 1-RELATED"/>
    <property type="match status" value="1"/>
</dbReference>
<dbReference type="InterPro" id="IPR002935">
    <property type="entry name" value="SAM_O-MeTrfase"/>
</dbReference>
<feature type="domain" description="ATP-grasp" evidence="10">
    <location>
        <begin position="476"/>
        <end position="679"/>
    </location>
</feature>
<organism evidence="12">
    <name type="scientific">Metarhizium acridum (strain CQMa 102)</name>
    <dbReference type="NCBI Taxonomy" id="655827"/>
    <lineage>
        <taxon>Eukaryota</taxon>
        <taxon>Fungi</taxon>
        <taxon>Dikarya</taxon>
        <taxon>Ascomycota</taxon>
        <taxon>Pezizomycotina</taxon>
        <taxon>Sordariomycetes</taxon>
        <taxon>Hypocreomycetidae</taxon>
        <taxon>Hypocreales</taxon>
        <taxon>Clavicipitaceae</taxon>
        <taxon>Metarhizium</taxon>
    </lineage>
</organism>
<evidence type="ECO:0000259" key="10">
    <source>
        <dbReference type="PROSITE" id="PS50975"/>
    </source>
</evidence>
<dbReference type="GO" id="GO:0046872">
    <property type="term" value="F:metal ion binding"/>
    <property type="evidence" value="ECO:0007669"/>
    <property type="project" value="InterPro"/>
</dbReference>
<dbReference type="OMA" id="ANCAQVE"/>
<keyword evidence="9" id="KW-0472">Membrane</keyword>
<evidence type="ECO:0000256" key="3">
    <source>
        <dbReference type="ARBA" id="ARBA00022679"/>
    </source>
</evidence>
<dbReference type="SUPFAM" id="SSF56059">
    <property type="entry name" value="Glutathione synthetase ATP-binding domain-like"/>
    <property type="match status" value="1"/>
</dbReference>
<evidence type="ECO:0000256" key="1">
    <source>
        <dbReference type="ARBA" id="ARBA00012880"/>
    </source>
</evidence>
<name>E9EIW3_METAQ</name>
<dbReference type="OrthoDB" id="186626at2759"/>
<dbReference type="InterPro" id="IPR036291">
    <property type="entry name" value="NAD(P)-bd_dom_sf"/>
</dbReference>
<sequence length="788" mass="87733">MGNQGKFDEAKAYAQQGELFFDDGRELELLDYILSRDDIDDIRGSPRKVLAAIDTFGRQRYLMNVGECKGNIVAELISDTKPEIMANCAQVELGAYVGYSAILFADAVRAAGGKQYFCLEHNPQFAAITNKLTDLAGLGSFVTVLVGDSSDLLVELKTTSAVTQIDVLFLDHHKPLYLRDLKLCEELGFIKPGAIIVADNVIKPGNPPYLGYVRSSVDQKKQLLSAHIAAKSVRDVPGGGTETFSSMAGEARGNPGLVYESQLVKSVEPTGIPRHQRPTRQKDSSESSHVELAKLNNTMADSAISHGFKNLFLLFLSILILPFSTIAVLIATCLPSFHHDRETRATDPKTILVTGVSMSKGLAIARHLHRQGHTVIGADCHRLSAGRVSRAIRTFHVLPKLQHGAVTGATEMDPYTARLLHIVLTEHIDLWISASDVNGAIQDGLAKEAVENFTPAKVIQLGHKEVATLDDKSTFIEYVKFLGLLVPDTQYVGSRAELESFLRARQGLSLSSRGKQYLVKPIGVNDVARFSMPLLPCLTEKETMARIDAISFKSGSNFIVQEYIRGDEFCTHSLVIKGNVRAFVACPSSELLMHYTALPHQSTLSNAMLDFTRRVVEANGKSWTGHLSFDFIVPYKHDNDRISATPRVYPIECNPRAHTAVLLFNQTSELADEYLSVLNDGGGHRESPIYPMQPQKVYWIGQDLVEQVLYPALEILLLHTRSFYQFAKGLSEFREHVIGWKDGVFELWDPFPFWWLYHIQWPVIFLKHLFKGRWHRANVSTGKLFRST</sequence>
<keyword evidence="7" id="KW-0067">ATP-binding</keyword>
<reference evidence="11 12" key="1">
    <citation type="journal article" date="2011" name="PLoS Genet.">
        <title>Genome sequencing and comparative transcriptomics of the model entomopathogenic fungi Metarhizium anisopliae and M. acridum.</title>
        <authorList>
            <person name="Gao Q."/>
            <person name="Jin K."/>
            <person name="Ying S.H."/>
            <person name="Zhang Y."/>
            <person name="Xiao G."/>
            <person name="Shang Y."/>
            <person name="Duan Z."/>
            <person name="Hu X."/>
            <person name="Xie X.Q."/>
            <person name="Zhou G."/>
            <person name="Peng G."/>
            <person name="Luo Z."/>
            <person name="Huang W."/>
            <person name="Wang B."/>
            <person name="Fang W."/>
            <person name="Wang S."/>
            <person name="Zhong Y."/>
            <person name="Ma L.J."/>
            <person name="St Leger R.J."/>
            <person name="Zhao G.P."/>
            <person name="Pei Y."/>
            <person name="Feng M.G."/>
            <person name="Xia Y."/>
            <person name="Wang C."/>
        </authorList>
    </citation>
    <scope>NUCLEOTIDE SEQUENCE [LARGE SCALE GENOMIC DNA]</scope>
    <source>
        <strain evidence="11 12">CQMa 102</strain>
    </source>
</reference>
<dbReference type="eggNOG" id="KOG1663">
    <property type="taxonomic scope" value="Eukaryota"/>
</dbReference>
<evidence type="ECO:0000313" key="12">
    <source>
        <dbReference type="Proteomes" id="UP000002499"/>
    </source>
</evidence>
<keyword evidence="4" id="KW-0949">S-adenosyl-L-methionine</keyword>
<evidence type="ECO:0000256" key="7">
    <source>
        <dbReference type="PROSITE-ProRule" id="PRU00409"/>
    </source>
</evidence>
<dbReference type="SUPFAM" id="SSF53335">
    <property type="entry name" value="S-adenosyl-L-methionine-dependent methyltransferases"/>
    <property type="match status" value="1"/>
</dbReference>
<proteinExistence type="inferred from homology"/>
<evidence type="ECO:0000256" key="4">
    <source>
        <dbReference type="ARBA" id="ARBA00022691"/>
    </source>
</evidence>
<gene>
    <name evidence="11" type="ORF">MAC_09811</name>
</gene>
<feature type="region of interest" description="Disordered" evidence="8">
    <location>
        <begin position="269"/>
        <end position="289"/>
    </location>
</feature>
<keyword evidence="12" id="KW-1185">Reference proteome</keyword>
<dbReference type="PROSITE" id="PS51682">
    <property type="entry name" value="SAM_OMT_I"/>
    <property type="match status" value="1"/>
</dbReference>
<evidence type="ECO:0000313" key="11">
    <source>
        <dbReference type="EMBL" id="EFY84145.1"/>
    </source>
</evidence>
<dbReference type="HOGENOM" id="CLU_344827_0_0_1"/>
<comment type="similarity">
    <text evidence="6">Belongs to the class I-like SAM-binding methyltransferase superfamily. Cation-dependent O-methyltransferase family.</text>
</comment>
<dbReference type="GO" id="GO:0005524">
    <property type="term" value="F:ATP binding"/>
    <property type="evidence" value="ECO:0007669"/>
    <property type="project" value="UniProtKB-UniRule"/>
</dbReference>
<evidence type="ECO:0000256" key="9">
    <source>
        <dbReference type="SAM" id="Phobius"/>
    </source>
</evidence>
<evidence type="ECO:0000256" key="8">
    <source>
        <dbReference type="SAM" id="MobiDB-lite"/>
    </source>
</evidence>
<keyword evidence="3 11" id="KW-0808">Transferase</keyword>
<dbReference type="AlphaFoldDB" id="E9EIW3"/>
<dbReference type="Gene3D" id="3.40.50.150">
    <property type="entry name" value="Vaccinia Virus protein VP39"/>
    <property type="match status" value="1"/>
</dbReference>
<dbReference type="EC" id="2.1.1.6" evidence="1"/>
<dbReference type="InterPro" id="IPR011761">
    <property type="entry name" value="ATP-grasp"/>
</dbReference>
<protein>
    <recommendedName>
        <fullName evidence="1">catechol O-methyltransferase</fullName>
        <ecNumber evidence="1">2.1.1.6</ecNumber>
    </recommendedName>
</protein>
<dbReference type="Pfam" id="PF13578">
    <property type="entry name" value="Methyltransf_24"/>
    <property type="match status" value="1"/>
</dbReference>
<dbReference type="PANTHER" id="PTHR43836">
    <property type="entry name" value="CATECHOL O-METHYLTRANSFERASE 1-RELATED"/>
    <property type="match status" value="1"/>
</dbReference>
<dbReference type="GO" id="GO:0032259">
    <property type="term" value="P:methylation"/>
    <property type="evidence" value="ECO:0007669"/>
    <property type="project" value="UniProtKB-KW"/>
</dbReference>
<dbReference type="SUPFAM" id="SSF51735">
    <property type="entry name" value="NAD(P)-binding Rossmann-fold domains"/>
    <property type="match status" value="1"/>
</dbReference>
<dbReference type="Proteomes" id="UP000002499">
    <property type="component" value="Unassembled WGS sequence"/>
</dbReference>
<feature type="transmembrane region" description="Helical" evidence="9">
    <location>
        <begin position="311"/>
        <end position="334"/>
    </location>
</feature>
<feature type="compositionally biased region" description="Basic and acidic residues" evidence="8">
    <location>
        <begin position="280"/>
        <end position="289"/>
    </location>
</feature>
<dbReference type="Gene3D" id="3.30.470.20">
    <property type="entry name" value="ATP-grasp fold, B domain"/>
    <property type="match status" value="1"/>
</dbReference>
<dbReference type="Gene3D" id="3.40.50.20">
    <property type="match status" value="1"/>
</dbReference>
<evidence type="ECO:0000256" key="2">
    <source>
        <dbReference type="ARBA" id="ARBA00022603"/>
    </source>
</evidence>
<dbReference type="PROSITE" id="PS50975">
    <property type="entry name" value="ATP_GRASP"/>
    <property type="match status" value="1"/>
</dbReference>
<dbReference type="STRING" id="655827.E9EIW3"/>
<keyword evidence="5" id="KW-0128">Catecholamine metabolism</keyword>
<dbReference type="InParanoid" id="E9EIW3"/>
<keyword evidence="9" id="KW-0812">Transmembrane</keyword>
<dbReference type="InterPro" id="IPR029063">
    <property type="entry name" value="SAM-dependent_MTases_sf"/>
</dbReference>
<dbReference type="EMBL" id="GL698668">
    <property type="protein sequence ID" value="EFY84145.1"/>
    <property type="molecule type" value="Genomic_DNA"/>
</dbReference>
<accession>E9EIW3</accession>
<dbReference type="GO" id="GO:0008171">
    <property type="term" value="F:O-methyltransferase activity"/>
    <property type="evidence" value="ECO:0007669"/>
    <property type="project" value="InterPro"/>
</dbReference>
<evidence type="ECO:0000256" key="5">
    <source>
        <dbReference type="ARBA" id="ARBA00022939"/>
    </source>
</evidence>
<evidence type="ECO:0000256" key="6">
    <source>
        <dbReference type="ARBA" id="ARBA00023453"/>
    </source>
</evidence>